<evidence type="ECO:0000313" key="7">
    <source>
        <dbReference type="EMBL" id="GMI26866.1"/>
    </source>
</evidence>
<feature type="compositionally biased region" description="Acidic residues" evidence="5">
    <location>
        <begin position="252"/>
        <end position="265"/>
    </location>
</feature>
<organism evidence="7 8">
    <name type="scientific">Tetraparma gracilis</name>
    <dbReference type="NCBI Taxonomy" id="2962635"/>
    <lineage>
        <taxon>Eukaryota</taxon>
        <taxon>Sar</taxon>
        <taxon>Stramenopiles</taxon>
        <taxon>Ochrophyta</taxon>
        <taxon>Bolidophyceae</taxon>
        <taxon>Parmales</taxon>
        <taxon>Triparmaceae</taxon>
        <taxon>Tetraparma</taxon>
    </lineage>
</organism>
<comment type="caution">
    <text evidence="7">The sequence shown here is derived from an EMBL/GenBank/DDBJ whole genome shotgun (WGS) entry which is preliminary data.</text>
</comment>
<keyword evidence="8" id="KW-1185">Reference proteome</keyword>
<gene>
    <name evidence="7" type="ORF">TeGR_g14210</name>
</gene>
<protein>
    <recommendedName>
        <fullName evidence="4">Protein MAK16 homolog</fullName>
    </recommendedName>
</protein>
<evidence type="ECO:0000259" key="6">
    <source>
        <dbReference type="Pfam" id="PF01778"/>
    </source>
</evidence>
<evidence type="ECO:0000256" key="1">
    <source>
        <dbReference type="ARBA" id="ARBA00004123"/>
    </source>
</evidence>
<evidence type="ECO:0000256" key="3">
    <source>
        <dbReference type="ARBA" id="ARBA00023242"/>
    </source>
</evidence>
<reference evidence="7 8" key="1">
    <citation type="journal article" date="2023" name="Commun. Biol.">
        <title>Genome analysis of Parmales, the sister group of diatoms, reveals the evolutionary specialization of diatoms from phago-mixotrophs to photoautotrophs.</title>
        <authorList>
            <person name="Ban H."/>
            <person name="Sato S."/>
            <person name="Yoshikawa S."/>
            <person name="Yamada K."/>
            <person name="Nakamura Y."/>
            <person name="Ichinomiya M."/>
            <person name="Sato N."/>
            <person name="Blanc-Mathieu R."/>
            <person name="Endo H."/>
            <person name="Kuwata A."/>
            <person name="Ogata H."/>
        </authorList>
    </citation>
    <scope>NUCLEOTIDE SEQUENCE [LARGE SCALE GENOMIC DNA]</scope>
</reference>
<evidence type="ECO:0000256" key="2">
    <source>
        <dbReference type="ARBA" id="ARBA00005514"/>
    </source>
</evidence>
<proteinExistence type="inferred from homology"/>
<dbReference type="PIRSF" id="PIRSF003352">
    <property type="entry name" value="MAK16"/>
    <property type="match status" value="1"/>
</dbReference>
<comment type="similarity">
    <text evidence="2 4">Belongs to the MAK16 family.</text>
</comment>
<dbReference type="PANTHER" id="PTHR23405">
    <property type="entry name" value="MAINTENANCE OF KILLER 16 MAK16 PROTEIN-RELATED"/>
    <property type="match status" value="1"/>
</dbReference>
<evidence type="ECO:0000256" key="4">
    <source>
        <dbReference type="PIRNR" id="PIRNR003352"/>
    </source>
</evidence>
<name>A0ABQ6MJ64_9STRA</name>
<sequence>MQNDDMIWSVINQQFCSFKSKIAAERTFCRNENNVTGLCLRSSCPLANSRYATIREHDGRVFLYLKTIERAHSPKNLWEKVRLSRDYGKAMEQLNEHLEYFPKFLQHRNKQRLTKIHQYLIRMRKIALKVKPKLVGVHKKTERREARREEKAVKAAKLEGAIEKELLGRLATGAYGDIYNFPETEWMKALETKEAEYDGNEQQKQEEELEEAEEEEEELVEFVEDFDEEEDEDDLEDAGEMMGGQVGSSGDESSEVDSDSDDDGDVGGKRAAPTGGSDEDKPKAKKQPKKERRKKPAGPRVNIEYEEEEEGEREMLSATAW</sequence>
<feature type="compositionally biased region" description="Basic and acidic residues" evidence="5">
    <location>
        <begin position="196"/>
        <end position="206"/>
    </location>
</feature>
<dbReference type="InterPro" id="IPR029004">
    <property type="entry name" value="Ribosomal_eL28/Mak16"/>
</dbReference>
<dbReference type="Pfam" id="PF04874">
    <property type="entry name" value="Mak16"/>
    <property type="match status" value="1"/>
</dbReference>
<dbReference type="PANTHER" id="PTHR23405:SF4">
    <property type="entry name" value="PROTEIN MAK16 HOMOLOG"/>
    <property type="match status" value="1"/>
</dbReference>
<accession>A0ABQ6MJ64</accession>
<comment type="subcellular location">
    <subcellularLocation>
        <location evidence="1">Nucleus</location>
    </subcellularLocation>
</comment>
<feature type="domain" description="Ribosomal eL28/Mak16" evidence="6">
    <location>
        <begin position="6"/>
        <end position="119"/>
    </location>
</feature>
<keyword evidence="3 4" id="KW-0539">Nucleus</keyword>
<evidence type="ECO:0000313" key="8">
    <source>
        <dbReference type="Proteomes" id="UP001165060"/>
    </source>
</evidence>
<feature type="compositionally biased region" description="Acidic residues" evidence="5">
    <location>
        <begin position="207"/>
        <end position="239"/>
    </location>
</feature>
<feature type="region of interest" description="Disordered" evidence="5">
    <location>
        <begin position="196"/>
        <end position="321"/>
    </location>
</feature>
<dbReference type="InterPro" id="IPR006958">
    <property type="entry name" value="Mak16"/>
</dbReference>
<feature type="compositionally biased region" description="Basic residues" evidence="5">
    <location>
        <begin position="283"/>
        <end position="297"/>
    </location>
</feature>
<dbReference type="EMBL" id="BRYB01004177">
    <property type="protein sequence ID" value="GMI26866.1"/>
    <property type="molecule type" value="Genomic_DNA"/>
</dbReference>
<evidence type="ECO:0000256" key="5">
    <source>
        <dbReference type="SAM" id="MobiDB-lite"/>
    </source>
</evidence>
<dbReference type="Proteomes" id="UP001165060">
    <property type="component" value="Unassembled WGS sequence"/>
</dbReference>
<dbReference type="Pfam" id="PF01778">
    <property type="entry name" value="Ribosomal_L28e"/>
    <property type="match status" value="1"/>
</dbReference>
<dbReference type="Gene3D" id="3.30.390.110">
    <property type="match status" value="1"/>
</dbReference>